<keyword evidence="2" id="KW-0812">Transmembrane</keyword>
<evidence type="ECO:0000256" key="2">
    <source>
        <dbReference type="SAM" id="Phobius"/>
    </source>
</evidence>
<keyword evidence="2" id="KW-0472">Membrane</keyword>
<dbReference type="Proteomes" id="UP000288805">
    <property type="component" value="Unassembled WGS sequence"/>
</dbReference>
<gene>
    <name evidence="3" type="ORF">CK203_007973</name>
</gene>
<keyword evidence="2" id="KW-1133">Transmembrane helix</keyword>
<reference evidence="3 4" key="1">
    <citation type="journal article" date="2018" name="PLoS Genet.">
        <title>Population sequencing reveals clonal diversity and ancestral inbreeding in the grapevine cultivar Chardonnay.</title>
        <authorList>
            <person name="Roach M.J."/>
            <person name="Johnson D.L."/>
            <person name="Bohlmann J."/>
            <person name="van Vuuren H.J."/>
            <person name="Jones S.J."/>
            <person name="Pretorius I.S."/>
            <person name="Schmidt S.A."/>
            <person name="Borneman A.R."/>
        </authorList>
    </citation>
    <scope>NUCLEOTIDE SEQUENCE [LARGE SCALE GENOMIC DNA]</scope>
    <source>
        <strain evidence="4">cv. Chardonnay</strain>
        <tissue evidence="3">Leaf</tissue>
    </source>
</reference>
<feature type="region of interest" description="Disordered" evidence="1">
    <location>
        <begin position="196"/>
        <end position="238"/>
    </location>
</feature>
<dbReference type="PANTHER" id="PTHR33640:SF8">
    <property type="entry name" value="TRANSMEMBRANE PROTEIN"/>
    <property type="match status" value="1"/>
</dbReference>
<evidence type="ECO:0000313" key="4">
    <source>
        <dbReference type="Proteomes" id="UP000288805"/>
    </source>
</evidence>
<sequence length="273" mass="31445">MDSIDFDTVKLEKANAMRRYHTLRKFANFLRVLEVSVALFIMLFWSSKRVSNAVKIFSEYLRELCVVLANPRFMFLIGNAIIITLFVKSGRFSGENPDRGNAEPDLYDEYVQHSENSQKVVSQIDCAVTKVSHDDDFVKHSESQQKGFSEIDSPVPATSDDKQIVCWENALHTVLPDPVTTVTKKVPEAKFYRRTKSATIRPESAEKPSRELRRSETDKFQKMDSSGSKSARRLSRVEELSNEEFRRKVEAFIEKQQRLLREENVAIVLSKQN</sequence>
<feature type="transmembrane region" description="Helical" evidence="2">
    <location>
        <begin position="66"/>
        <end position="87"/>
    </location>
</feature>
<dbReference type="PANTHER" id="PTHR33640">
    <property type="entry name" value="TRANSMEMBRANE PROTEIN"/>
    <property type="match status" value="1"/>
</dbReference>
<feature type="compositionally biased region" description="Basic and acidic residues" evidence="1">
    <location>
        <begin position="203"/>
        <end position="222"/>
    </location>
</feature>
<evidence type="ECO:0008006" key="5">
    <source>
        <dbReference type="Google" id="ProtNLM"/>
    </source>
</evidence>
<proteinExistence type="predicted"/>
<evidence type="ECO:0000256" key="1">
    <source>
        <dbReference type="SAM" id="MobiDB-lite"/>
    </source>
</evidence>
<protein>
    <recommendedName>
        <fullName evidence="5">DUF4408 domain-containing protein</fullName>
    </recommendedName>
</protein>
<feature type="transmembrane region" description="Helical" evidence="2">
    <location>
        <begin position="26"/>
        <end position="46"/>
    </location>
</feature>
<dbReference type="AlphaFoldDB" id="A0A438K1V3"/>
<name>A0A438K1V3_VITVI</name>
<dbReference type="EMBL" id="QGNW01000019">
    <property type="protein sequence ID" value="RVX15190.1"/>
    <property type="molecule type" value="Genomic_DNA"/>
</dbReference>
<evidence type="ECO:0000313" key="3">
    <source>
        <dbReference type="EMBL" id="RVX15190.1"/>
    </source>
</evidence>
<accession>A0A438K1V3</accession>
<organism evidence="3 4">
    <name type="scientific">Vitis vinifera</name>
    <name type="common">Grape</name>
    <dbReference type="NCBI Taxonomy" id="29760"/>
    <lineage>
        <taxon>Eukaryota</taxon>
        <taxon>Viridiplantae</taxon>
        <taxon>Streptophyta</taxon>
        <taxon>Embryophyta</taxon>
        <taxon>Tracheophyta</taxon>
        <taxon>Spermatophyta</taxon>
        <taxon>Magnoliopsida</taxon>
        <taxon>eudicotyledons</taxon>
        <taxon>Gunneridae</taxon>
        <taxon>Pentapetalae</taxon>
        <taxon>rosids</taxon>
        <taxon>Vitales</taxon>
        <taxon>Vitaceae</taxon>
        <taxon>Viteae</taxon>
        <taxon>Vitis</taxon>
    </lineage>
</organism>
<comment type="caution">
    <text evidence="3">The sequence shown here is derived from an EMBL/GenBank/DDBJ whole genome shotgun (WGS) entry which is preliminary data.</text>
</comment>